<dbReference type="SUPFAM" id="SSF56281">
    <property type="entry name" value="Metallo-hydrolase/oxidoreductase"/>
    <property type="match status" value="1"/>
</dbReference>
<dbReference type="InterPro" id="IPR050698">
    <property type="entry name" value="MBL"/>
</dbReference>
<dbReference type="STRING" id="516051.VC82_594"/>
<dbReference type="Gene3D" id="3.40.50.10890">
    <property type="match status" value="1"/>
</dbReference>
<dbReference type="Pfam" id="PF00753">
    <property type="entry name" value="Lactamase_B"/>
    <property type="match status" value="1"/>
</dbReference>
<dbReference type="PATRIC" id="fig|516051.4.peg.619"/>
<sequence length="456" mass="52498">MPMIKVHFLGAAGTVTGSKFYLETPEKNLMVDCGMFQGLKELRLKNWEPLPINPTRLDAVLLTHGHLDHTGYLPKLVKEGFRGTVHGTAPTLDITEIVLLDSAKIHEEEAQLANTEGYSKHDPALPLYTLKEAEFTLNLFKPQKRDVWHTLSENIKYRFRYNGHIIGATFIEINIYGKRFVFSGDIGRQEDLLLEPPERPKWADYLFMESTYGDKHHPEEDVETILIKLISKTIQQRGHLIILSFAVERLQSLMYLLWHLYKKNRIPNIPIYVDSPMGNNVLSVFERHQHWHRLPMNEYRAMCRHINIVQSYRETWQTIDDPRPKIIIAGSGMVTGGRVLTYLQQLIDRPSTTILLVGYMAEGTRGRKLLEGSNEIKIYGKLYPVKASIYHLESLSAHADQQELLHWLGKLRNIPESVFLVHGEPSDLNTFRAKLNNTFGWHVRVPQLNEALTLVV</sequence>
<feature type="domain" description="Beta-Casp" evidence="3">
    <location>
        <begin position="250"/>
        <end position="369"/>
    </location>
</feature>
<evidence type="ECO:0000259" key="2">
    <source>
        <dbReference type="SMART" id="SM00849"/>
    </source>
</evidence>
<dbReference type="EMBL" id="CP011071">
    <property type="protein sequence ID" value="AKA34266.1"/>
    <property type="molecule type" value="Genomic_DNA"/>
</dbReference>
<dbReference type="PANTHER" id="PTHR11203">
    <property type="entry name" value="CLEAVAGE AND POLYADENYLATION SPECIFICITY FACTOR FAMILY MEMBER"/>
    <property type="match status" value="1"/>
</dbReference>
<dbReference type="Pfam" id="PF07521">
    <property type="entry name" value="RMMBL"/>
    <property type="match status" value="1"/>
</dbReference>
<dbReference type="Pfam" id="PF10996">
    <property type="entry name" value="Beta-Casp"/>
    <property type="match status" value="1"/>
</dbReference>
<dbReference type="KEGG" id="mlt:VC82_594"/>
<dbReference type="AlphaFoldDB" id="A0A0D5YQZ4"/>
<accession>A0A0D5YQZ4</accession>
<dbReference type="SMART" id="SM00849">
    <property type="entry name" value="Lactamase_B"/>
    <property type="match status" value="1"/>
</dbReference>
<dbReference type="GO" id="GO:0004521">
    <property type="term" value="F:RNA endonuclease activity"/>
    <property type="evidence" value="ECO:0007669"/>
    <property type="project" value="TreeGrafter"/>
</dbReference>
<protein>
    <submittedName>
        <fullName evidence="4">Metallo-beta-lactamase</fullName>
    </submittedName>
</protein>
<dbReference type="GO" id="GO:0016787">
    <property type="term" value="F:hydrolase activity"/>
    <property type="evidence" value="ECO:0007669"/>
    <property type="project" value="UniProtKB-KW"/>
</dbReference>
<reference evidence="4 5" key="1">
    <citation type="submission" date="2015-03" db="EMBL/GenBank/DDBJ databases">
        <title>Complete genome sequence of Muricauda lutaonensis CC-HSB-11T, isolated from a coastal hot spring.</title>
        <authorList>
            <person name="Kim K.M."/>
        </authorList>
    </citation>
    <scope>NUCLEOTIDE SEQUENCE [LARGE SCALE GENOMIC DNA]</scope>
    <source>
        <strain evidence="4 5">CC-HSB-11</strain>
    </source>
</reference>
<feature type="domain" description="Metallo-beta-lactamase" evidence="2">
    <location>
        <begin position="16"/>
        <end position="239"/>
    </location>
</feature>
<evidence type="ECO:0000259" key="3">
    <source>
        <dbReference type="SMART" id="SM01027"/>
    </source>
</evidence>
<dbReference type="RefSeq" id="WP_045801049.1">
    <property type="nucleotide sequence ID" value="NZ_CP011071.1"/>
</dbReference>
<dbReference type="InterPro" id="IPR001279">
    <property type="entry name" value="Metallo-B-lactamas"/>
</dbReference>
<evidence type="ECO:0000313" key="5">
    <source>
        <dbReference type="Proteomes" id="UP000032726"/>
    </source>
</evidence>
<organism evidence="4 5">
    <name type="scientific">Flagellimonas lutaonensis</name>
    <dbReference type="NCBI Taxonomy" id="516051"/>
    <lineage>
        <taxon>Bacteria</taxon>
        <taxon>Pseudomonadati</taxon>
        <taxon>Bacteroidota</taxon>
        <taxon>Flavobacteriia</taxon>
        <taxon>Flavobacteriales</taxon>
        <taxon>Flavobacteriaceae</taxon>
        <taxon>Flagellimonas</taxon>
    </lineage>
</organism>
<dbReference type="InterPro" id="IPR011108">
    <property type="entry name" value="RMMBL"/>
</dbReference>
<keyword evidence="1" id="KW-0378">Hydrolase</keyword>
<dbReference type="InterPro" id="IPR022712">
    <property type="entry name" value="Beta_Casp"/>
</dbReference>
<dbReference type="HOGENOM" id="CLU_009673_5_2_10"/>
<evidence type="ECO:0000256" key="1">
    <source>
        <dbReference type="ARBA" id="ARBA00022801"/>
    </source>
</evidence>
<dbReference type="OrthoDB" id="9803916at2"/>
<evidence type="ECO:0000313" key="4">
    <source>
        <dbReference type="EMBL" id="AKA34266.1"/>
    </source>
</evidence>
<dbReference type="PANTHER" id="PTHR11203:SF37">
    <property type="entry name" value="INTEGRATOR COMPLEX SUBUNIT 11"/>
    <property type="match status" value="1"/>
</dbReference>
<dbReference type="CDD" id="cd16295">
    <property type="entry name" value="TTHA0252-CPSF-like_MBL-fold"/>
    <property type="match status" value="1"/>
</dbReference>
<gene>
    <name evidence="4" type="ORF">VC82_594</name>
</gene>
<proteinExistence type="predicted"/>
<dbReference type="Proteomes" id="UP000032726">
    <property type="component" value="Chromosome"/>
</dbReference>
<dbReference type="InterPro" id="IPR036866">
    <property type="entry name" value="RibonucZ/Hydroxyglut_hydro"/>
</dbReference>
<dbReference type="Gene3D" id="3.60.15.10">
    <property type="entry name" value="Ribonuclease Z/Hydroxyacylglutathione hydrolase-like"/>
    <property type="match status" value="1"/>
</dbReference>
<keyword evidence="5" id="KW-1185">Reference proteome</keyword>
<name>A0A0D5YQZ4_9FLAO</name>
<dbReference type="SMART" id="SM01027">
    <property type="entry name" value="Beta-Casp"/>
    <property type="match status" value="1"/>
</dbReference>